<evidence type="ECO:0000313" key="2">
    <source>
        <dbReference type="EMBL" id="VDD97942.1"/>
    </source>
</evidence>
<gene>
    <name evidence="2" type="ORF">EVEC_LOCUS12693</name>
</gene>
<dbReference type="EMBL" id="UXUI01016039">
    <property type="protein sequence ID" value="VDD97942.1"/>
    <property type="molecule type" value="Genomic_DNA"/>
</dbReference>
<sequence>MMITMKMCVLILTVITVLCMASLTAAVIWYLLKNRLLRDGRSSSPIDSILTNSTIFNSKTPPPPPPLTPSATQQQ</sequence>
<evidence type="ECO:0000256" key="1">
    <source>
        <dbReference type="SAM" id="MobiDB-lite"/>
    </source>
</evidence>
<dbReference type="Proteomes" id="UP000274131">
    <property type="component" value="Unassembled WGS sequence"/>
</dbReference>
<name>A0A0N4VR97_ENTVE</name>
<reference evidence="2 3" key="2">
    <citation type="submission" date="2018-10" db="EMBL/GenBank/DDBJ databases">
        <authorList>
            <consortium name="Pathogen Informatics"/>
        </authorList>
    </citation>
    <scope>NUCLEOTIDE SEQUENCE [LARGE SCALE GENOMIC DNA]</scope>
</reference>
<evidence type="ECO:0000313" key="4">
    <source>
        <dbReference type="WBParaSite" id="EVEC_0001356201-mRNA-1"/>
    </source>
</evidence>
<dbReference type="AlphaFoldDB" id="A0A0N4VR97"/>
<accession>A0A0N4VR97</accession>
<feature type="region of interest" description="Disordered" evidence="1">
    <location>
        <begin position="53"/>
        <end position="75"/>
    </location>
</feature>
<keyword evidence="3" id="KW-1185">Reference proteome</keyword>
<organism evidence="4">
    <name type="scientific">Enterobius vermicularis</name>
    <name type="common">Human pinworm</name>
    <dbReference type="NCBI Taxonomy" id="51028"/>
    <lineage>
        <taxon>Eukaryota</taxon>
        <taxon>Metazoa</taxon>
        <taxon>Ecdysozoa</taxon>
        <taxon>Nematoda</taxon>
        <taxon>Chromadorea</taxon>
        <taxon>Rhabditida</taxon>
        <taxon>Spirurina</taxon>
        <taxon>Oxyuridomorpha</taxon>
        <taxon>Oxyuroidea</taxon>
        <taxon>Oxyuridae</taxon>
        <taxon>Enterobius</taxon>
    </lineage>
</organism>
<dbReference type="WBParaSite" id="EVEC_0001356201-mRNA-1">
    <property type="protein sequence ID" value="EVEC_0001356201-mRNA-1"/>
    <property type="gene ID" value="EVEC_0001356201"/>
</dbReference>
<reference evidence="4" key="1">
    <citation type="submission" date="2017-02" db="UniProtKB">
        <authorList>
            <consortium name="WormBaseParasite"/>
        </authorList>
    </citation>
    <scope>IDENTIFICATION</scope>
</reference>
<protein>
    <submittedName>
        <fullName evidence="4">Wsv460</fullName>
    </submittedName>
</protein>
<proteinExistence type="predicted"/>
<evidence type="ECO:0000313" key="3">
    <source>
        <dbReference type="Proteomes" id="UP000274131"/>
    </source>
</evidence>